<comment type="caution">
    <text evidence="2">The sequence shown here is derived from an EMBL/GenBank/DDBJ whole genome shotgun (WGS) entry which is preliminary data.</text>
</comment>
<reference evidence="3" key="1">
    <citation type="submission" date="2017-09" db="EMBL/GenBank/DDBJ databases">
        <title>Depth-based differentiation of microbial function through sediment-hosted aquifers and enrichment of novel symbionts in the deep terrestrial subsurface.</title>
        <authorList>
            <person name="Probst A.J."/>
            <person name="Ladd B."/>
            <person name="Jarett J.K."/>
            <person name="Geller-Mcgrath D.E."/>
            <person name="Sieber C.M.K."/>
            <person name="Emerson J.B."/>
            <person name="Anantharaman K."/>
            <person name="Thomas B.C."/>
            <person name="Malmstrom R."/>
            <person name="Stieglmeier M."/>
            <person name="Klingl A."/>
            <person name="Woyke T."/>
            <person name="Ryan C.M."/>
            <person name="Banfield J.F."/>
        </authorList>
    </citation>
    <scope>NUCLEOTIDE SEQUENCE [LARGE SCALE GENOMIC DNA]</scope>
</reference>
<gene>
    <name evidence="2" type="ORF">COX77_03460</name>
</gene>
<evidence type="ECO:0000313" key="2">
    <source>
        <dbReference type="EMBL" id="PIZ98777.1"/>
    </source>
</evidence>
<evidence type="ECO:0000256" key="1">
    <source>
        <dbReference type="SAM" id="Phobius"/>
    </source>
</evidence>
<feature type="transmembrane region" description="Helical" evidence="1">
    <location>
        <begin position="46"/>
        <end position="66"/>
    </location>
</feature>
<name>A0A2M7VE49_9BACT</name>
<dbReference type="AlphaFoldDB" id="A0A2M7VE49"/>
<evidence type="ECO:0000313" key="3">
    <source>
        <dbReference type="Proteomes" id="UP000230405"/>
    </source>
</evidence>
<organism evidence="2 3">
    <name type="scientific">Candidatus Komeilibacteria bacterium CG_4_10_14_0_2_um_filter_37_10</name>
    <dbReference type="NCBI Taxonomy" id="1974470"/>
    <lineage>
        <taxon>Bacteria</taxon>
        <taxon>Candidatus Komeiliibacteriota</taxon>
    </lineage>
</organism>
<proteinExistence type="predicted"/>
<dbReference type="EMBL" id="PFPO01000066">
    <property type="protein sequence ID" value="PIZ98777.1"/>
    <property type="molecule type" value="Genomic_DNA"/>
</dbReference>
<keyword evidence="1" id="KW-1133">Transmembrane helix</keyword>
<keyword evidence="1" id="KW-0812">Transmembrane</keyword>
<accession>A0A2M7VE49</accession>
<keyword evidence="1" id="KW-0472">Membrane</keyword>
<protein>
    <submittedName>
        <fullName evidence="2">Uncharacterized protein</fullName>
    </submittedName>
</protein>
<sequence>MEFFFGLIAVAIGVSVIWKTEGYLSFFGRVAWAERNLGVEGGSRLFYKLLGLVIIFFGFMAITGLFDGFMQGLASVLTGGASRK</sequence>
<dbReference type="Proteomes" id="UP000230405">
    <property type="component" value="Unassembled WGS sequence"/>
</dbReference>